<dbReference type="Proteomes" id="UP001269375">
    <property type="component" value="Unassembled WGS sequence"/>
</dbReference>
<dbReference type="PROSITE" id="PS51257">
    <property type="entry name" value="PROKAR_LIPOPROTEIN"/>
    <property type="match status" value="1"/>
</dbReference>
<reference evidence="2 3" key="1">
    <citation type="submission" date="2023-04" db="EMBL/GenBank/DDBJ databases">
        <title>A long-awaited taxogenomic arrangement of the family Halomonadaceae.</title>
        <authorList>
            <person name="De La Haba R."/>
            <person name="Chuvochina M."/>
            <person name="Wittouck S."/>
            <person name="Arahal D.R."/>
            <person name="Sanchez-Porro C."/>
            <person name="Hugenholtz P."/>
            <person name="Ventosa A."/>
        </authorList>
    </citation>
    <scope>NUCLEOTIDE SEQUENCE [LARGE SCALE GENOMIC DNA]</scope>
    <source>
        <strain evidence="2 3">DSM 22428</strain>
    </source>
</reference>
<accession>A0ABU1GWA1</accession>
<dbReference type="Pfam" id="PF04170">
    <property type="entry name" value="NlpE"/>
    <property type="match status" value="1"/>
</dbReference>
<sequence length="154" mass="16997">MQIRTLLAGVAMTAVLAGCATSGSQSTSQEERVQTAEYQGTLPCRNCDGIELTVDLKGTEQAQAAERTFSLDAEYLNHPQNPPKEHYEGNWDMISGTQSNPEATVYELTPNGEGQVYYFLKVDPNTLELIDPQLRKFENGQTLQLKRQQASAAQ</sequence>
<dbReference type="EMBL" id="JARWAO010000004">
    <property type="protein sequence ID" value="MDR5896329.1"/>
    <property type="molecule type" value="Genomic_DNA"/>
</dbReference>
<proteinExistence type="predicted"/>
<evidence type="ECO:0000313" key="3">
    <source>
        <dbReference type="Proteomes" id="UP001269375"/>
    </source>
</evidence>
<dbReference type="RefSeq" id="WP_251594907.1">
    <property type="nucleotide sequence ID" value="NZ_JAMLJI010000004.1"/>
</dbReference>
<keyword evidence="3" id="KW-1185">Reference proteome</keyword>
<evidence type="ECO:0000313" key="2">
    <source>
        <dbReference type="EMBL" id="MDR5896329.1"/>
    </source>
</evidence>
<protein>
    <submittedName>
        <fullName evidence="2">Copper resistance protein NlpE N-terminal domain-containing protein</fullName>
    </submittedName>
</protein>
<evidence type="ECO:0000256" key="1">
    <source>
        <dbReference type="SAM" id="SignalP"/>
    </source>
</evidence>
<dbReference type="InterPro" id="IPR007298">
    <property type="entry name" value="Cu-R_lipoprotein_NlpE"/>
</dbReference>
<comment type="caution">
    <text evidence="2">The sequence shown here is derived from an EMBL/GenBank/DDBJ whole genome shotgun (WGS) entry which is preliminary data.</text>
</comment>
<keyword evidence="1" id="KW-0732">Signal</keyword>
<name>A0ABU1GWA1_9GAMM</name>
<dbReference type="Gene3D" id="2.40.128.640">
    <property type="match status" value="1"/>
</dbReference>
<feature type="chain" id="PRO_5045410038" evidence="1">
    <location>
        <begin position="18"/>
        <end position="154"/>
    </location>
</feature>
<feature type="signal peptide" evidence="1">
    <location>
        <begin position="1"/>
        <end position="17"/>
    </location>
</feature>
<organism evidence="2 3">
    <name type="scientific">Larsenimonas suaedae</name>
    <dbReference type="NCBI Taxonomy" id="1851019"/>
    <lineage>
        <taxon>Bacteria</taxon>
        <taxon>Pseudomonadati</taxon>
        <taxon>Pseudomonadota</taxon>
        <taxon>Gammaproteobacteria</taxon>
        <taxon>Oceanospirillales</taxon>
        <taxon>Halomonadaceae</taxon>
        <taxon>Larsenimonas</taxon>
    </lineage>
</organism>
<gene>
    <name evidence="2" type="ORF">QC825_09610</name>
</gene>